<feature type="chain" id="PRO_5038426974" evidence="5">
    <location>
        <begin position="25"/>
        <end position="528"/>
    </location>
</feature>
<dbReference type="AlphaFoldDB" id="A0A949TPK9"/>
<dbReference type="InterPro" id="IPR039424">
    <property type="entry name" value="SBP_5"/>
</dbReference>
<protein>
    <submittedName>
        <fullName evidence="7">ABC transporter substrate-binding protein</fullName>
    </submittedName>
</protein>
<dbReference type="EMBL" id="JAEEGC010000164">
    <property type="protein sequence ID" value="MBV7276210.1"/>
    <property type="molecule type" value="Genomic_DNA"/>
</dbReference>
<name>A0A949TPK9_9CLOT</name>
<feature type="signal peptide" evidence="5">
    <location>
        <begin position="1"/>
        <end position="24"/>
    </location>
</feature>
<evidence type="ECO:0000256" key="3">
    <source>
        <dbReference type="ARBA" id="ARBA00022448"/>
    </source>
</evidence>
<accession>A0A949TPK9</accession>
<gene>
    <name evidence="7" type="ORF">I6U48_25340</name>
</gene>
<dbReference type="InterPro" id="IPR030678">
    <property type="entry name" value="Peptide/Ni-bd"/>
</dbReference>
<dbReference type="PANTHER" id="PTHR30290:SF9">
    <property type="entry name" value="OLIGOPEPTIDE-BINDING PROTEIN APPA"/>
    <property type="match status" value="1"/>
</dbReference>
<keyword evidence="4 5" id="KW-0732">Signal</keyword>
<dbReference type="PANTHER" id="PTHR30290">
    <property type="entry name" value="PERIPLASMIC BINDING COMPONENT OF ABC TRANSPORTER"/>
    <property type="match status" value="1"/>
</dbReference>
<proteinExistence type="inferred from homology"/>
<comment type="similarity">
    <text evidence="2">Belongs to the bacterial solute-binding protein 5 family.</text>
</comment>
<dbReference type="InterPro" id="IPR000914">
    <property type="entry name" value="SBP_5_dom"/>
</dbReference>
<dbReference type="InterPro" id="IPR023765">
    <property type="entry name" value="SBP_5_CS"/>
</dbReference>
<evidence type="ECO:0000256" key="5">
    <source>
        <dbReference type="SAM" id="SignalP"/>
    </source>
</evidence>
<dbReference type="PROSITE" id="PS01040">
    <property type="entry name" value="SBP_BACTERIAL_5"/>
    <property type="match status" value="1"/>
</dbReference>
<evidence type="ECO:0000256" key="2">
    <source>
        <dbReference type="ARBA" id="ARBA00005695"/>
    </source>
</evidence>
<reference evidence="7" key="1">
    <citation type="submission" date="2020-12" db="EMBL/GenBank/DDBJ databases">
        <title>Clostridium thailandense sp. nov., a novel acetogenic bacterium isolated from peat land soil in Thailand.</title>
        <authorList>
            <person name="Chaikitkaew S."/>
            <person name="Birkeland N.K."/>
        </authorList>
    </citation>
    <scope>NUCLEOTIDE SEQUENCE</scope>
    <source>
        <strain evidence="7">PL3</strain>
    </source>
</reference>
<evidence type="ECO:0000313" key="7">
    <source>
        <dbReference type="EMBL" id="MBV7276210.1"/>
    </source>
</evidence>
<dbReference type="GO" id="GO:0005886">
    <property type="term" value="C:plasma membrane"/>
    <property type="evidence" value="ECO:0007669"/>
    <property type="project" value="UniProtKB-SubCell"/>
</dbReference>
<dbReference type="PIRSF" id="PIRSF002741">
    <property type="entry name" value="MppA"/>
    <property type="match status" value="1"/>
</dbReference>
<evidence type="ECO:0000256" key="4">
    <source>
        <dbReference type="ARBA" id="ARBA00022729"/>
    </source>
</evidence>
<comment type="subcellular location">
    <subcellularLocation>
        <location evidence="1">Cell membrane</location>
        <topology evidence="1">Lipid-anchor</topology>
    </subcellularLocation>
</comment>
<evidence type="ECO:0000313" key="8">
    <source>
        <dbReference type="Proteomes" id="UP000694308"/>
    </source>
</evidence>
<dbReference type="Proteomes" id="UP000694308">
    <property type="component" value="Unassembled WGS sequence"/>
</dbReference>
<evidence type="ECO:0000256" key="1">
    <source>
        <dbReference type="ARBA" id="ARBA00004193"/>
    </source>
</evidence>
<sequence>MNFNKIIRKFTPLAICLLICLNLAACGGNKSTSGTPSTSSPSNTLVYAGESENTINPILNSHDELPDIIFSGLMKYDANGKPVVDLAKSYKVSDDGLVYTFNLREGVKWHDGKDFTADDVVFTYGVLTKDKTLSASITSNYEDIKSVTAPDNHTVVITLSKYNAAMLDYFAIGILPKHLLEGQDINTTKFNQSPVGTGRYKFVKWDTTGGMITLERNEAYYDKVPKIEKIIYKTVSVESAKATMLKSGEADLAWLNAKYAESFRGNNAFKNIDFKTADFRGLAMDFKTDFWKKNADSIGVLNYAIDKKSIVNSVLKGRGVVAYSPIQINSYGGNKDADIYPYDVNKFAEKMKDLGWTKGSDGIYERNGEKFHFTIQIRDYEEERVDIGNIVSKQLKEAGVDMEVRLVTKFDWKAGYNGYLYGDAAQFDPDKCYSAMTTGASGNTMSYSNKNVDELLRAARHSSNNDERKALYAKFETAYAEQPGVVLISYLDGNYVSVAGLSGLDTKRVLGHHAVGVMWNVEEWTLKR</sequence>
<feature type="domain" description="Solute-binding protein family 5" evidence="6">
    <location>
        <begin position="81"/>
        <end position="434"/>
    </location>
</feature>
<comment type="caution">
    <text evidence="7">The sequence shown here is derived from an EMBL/GenBank/DDBJ whole genome shotgun (WGS) entry which is preliminary data.</text>
</comment>
<evidence type="ECO:0000259" key="6">
    <source>
        <dbReference type="Pfam" id="PF00496"/>
    </source>
</evidence>
<dbReference type="Pfam" id="PF00496">
    <property type="entry name" value="SBP_bac_5"/>
    <property type="match status" value="1"/>
</dbReference>
<dbReference type="GO" id="GO:1904680">
    <property type="term" value="F:peptide transmembrane transporter activity"/>
    <property type="evidence" value="ECO:0007669"/>
    <property type="project" value="TreeGrafter"/>
</dbReference>
<keyword evidence="8" id="KW-1185">Reference proteome</keyword>
<organism evidence="7 8">
    <name type="scientific">Clostridium thailandense</name>
    <dbReference type="NCBI Taxonomy" id="2794346"/>
    <lineage>
        <taxon>Bacteria</taxon>
        <taxon>Bacillati</taxon>
        <taxon>Bacillota</taxon>
        <taxon>Clostridia</taxon>
        <taxon>Eubacteriales</taxon>
        <taxon>Clostridiaceae</taxon>
        <taxon>Clostridium</taxon>
    </lineage>
</organism>
<keyword evidence="3" id="KW-0813">Transport</keyword>
<dbReference type="GO" id="GO:0015833">
    <property type="term" value="P:peptide transport"/>
    <property type="evidence" value="ECO:0007669"/>
    <property type="project" value="TreeGrafter"/>
</dbReference>